<dbReference type="PANTHER" id="PTHR33592:SF5">
    <property type="entry name" value="TRANSMEMBRANE PROTEIN"/>
    <property type="match status" value="1"/>
</dbReference>
<evidence type="ECO:0000313" key="2">
    <source>
        <dbReference type="EMBL" id="GAA0142333.1"/>
    </source>
</evidence>
<accession>A0AAV3NTS7</accession>
<organism evidence="2 3">
    <name type="scientific">Lithospermum erythrorhizon</name>
    <name type="common">Purple gromwell</name>
    <name type="synonym">Lithospermum officinale var. erythrorhizon</name>
    <dbReference type="NCBI Taxonomy" id="34254"/>
    <lineage>
        <taxon>Eukaryota</taxon>
        <taxon>Viridiplantae</taxon>
        <taxon>Streptophyta</taxon>
        <taxon>Embryophyta</taxon>
        <taxon>Tracheophyta</taxon>
        <taxon>Spermatophyta</taxon>
        <taxon>Magnoliopsida</taxon>
        <taxon>eudicotyledons</taxon>
        <taxon>Gunneridae</taxon>
        <taxon>Pentapetalae</taxon>
        <taxon>asterids</taxon>
        <taxon>lamiids</taxon>
        <taxon>Boraginales</taxon>
        <taxon>Boraginaceae</taxon>
        <taxon>Boraginoideae</taxon>
        <taxon>Lithospermeae</taxon>
        <taxon>Lithospermum</taxon>
    </lineage>
</organism>
<dbReference type="Proteomes" id="UP001454036">
    <property type="component" value="Unassembled WGS sequence"/>
</dbReference>
<evidence type="ECO:0000313" key="3">
    <source>
        <dbReference type="Proteomes" id="UP001454036"/>
    </source>
</evidence>
<feature type="signal peptide" evidence="1">
    <location>
        <begin position="1"/>
        <end position="29"/>
    </location>
</feature>
<dbReference type="PANTHER" id="PTHR33592">
    <property type="entry name" value="TRANSMEMBRANE PROTEIN"/>
    <property type="match status" value="1"/>
</dbReference>
<reference evidence="2 3" key="1">
    <citation type="submission" date="2024-01" db="EMBL/GenBank/DDBJ databases">
        <title>The complete chloroplast genome sequence of Lithospermum erythrorhizon: insights into the phylogenetic relationship among Boraginaceae species and the maternal lineages of purple gromwells.</title>
        <authorList>
            <person name="Okada T."/>
            <person name="Watanabe K."/>
        </authorList>
    </citation>
    <scope>NUCLEOTIDE SEQUENCE [LARGE SCALE GENOMIC DNA]</scope>
</reference>
<sequence length="85" mass="8924">MGRRRLISSVTILLMVVVLVLVSFGSCNGGRILHEEGGDELIKDKLGLEGLQRGPMPPSGPSGCTYIPGTGGPPCTLPHNKTNQV</sequence>
<proteinExistence type="predicted"/>
<protein>
    <submittedName>
        <fullName evidence="2">Uncharacterized protein</fullName>
    </submittedName>
</protein>
<dbReference type="EMBL" id="BAABME010000386">
    <property type="protein sequence ID" value="GAA0142333.1"/>
    <property type="molecule type" value="Genomic_DNA"/>
</dbReference>
<comment type="caution">
    <text evidence="2">The sequence shown here is derived from an EMBL/GenBank/DDBJ whole genome shotgun (WGS) entry which is preliminary data.</text>
</comment>
<feature type="chain" id="PRO_5043696815" evidence="1">
    <location>
        <begin position="30"/>
        <end position="85"/>
    </location>
</feature>
<evidence type="ECO:0000256" key="1">
    <source>
        <dbReference type="SAM" id="SignalP"/>
    </source>
</evidence>
<name>A0AAV3NTS7_LITER</name>
<gene>
    <name evidence="2" type="ORF">LIER_03256</name>
</gene>
<dbReference type="PROSITE" id="PS51257">
    <property type="entry name" value="PROKAR_LIPOPROTEIN"/>
    <property type="match status" value="1"/>
</dbReference>
<keyword evidence="1" id="KW-0732">Signal</keyword>
<dbReference type="AlphaFoldDB" id="A0AAV3NTS7"/>
<keyword evidence="3" id="KW-1185">Reference proteome</keyword>